<dbReference type="SUPFAM" id="SSF48452">
    <property type="entry name" value="TPR-like"/>
    <property type="match status" value="1"/>
</dbReference>
<name>A0ABV0FXT1_9BURK</name>
<dbReference type="SMART" id="SM00028">
    <property type="entry name" value="TPR"/>
    <property type="match status" value="5"/>
</dbReference>
<sequence length="325" mass="35301">MLLLQPLPCPDAQALFERLAHVAHRHPLVAERAWQRLSAGARARGEAALAVDALVQCFALLEPRGRGAELTTALRAALMDAAGLPLQAARVHEALGRIAYQQAEYQQAGMHWREALRGAEACGNAQLRVAAEIGLAQIHYAHGDWAAGLHAHESAARHADAADSYLQAKLALNLGVGHFELGDLPAAERQFSHGLAAARRGLHREFEAEAHWHLAETALARKDLHWAVADCRLVMGLAARHGYPWLEAAASRTWTDIALARGDTQAAILSARHALALAQRIQARTQASRAHRQLAQLLQQEGDLAGALEQLWQHVALQEELARLG</sequence>
<proteinExistence type="predicted"/>
<reference evidence="1 2" key="1">
    <citation type="submission" date="2024-05" db="EMBL/GenBank/DDBJ databases">
        <title>Roseateles sp. DJS-2-20 16S ribosomal RNA gene Genome sequencing and assembly.</title>
        <authorList>
            <person name="Woo H."/>
        </authorList>
    </citation>
    <scope>NUCLEOTIDE SEQUENCE [LARGE SCALE GENOMIC DNA]</scope>
    <source>
        <strain evidence="1 2">DJS-2-20</strain>
    </source>
</reference>
<organism evidence="1 2">
    <name type="scientific">Roseateles paludis</name>
    <dbReference type="NCBI Taxonomy" id="3145238"/>
    <lineage>
        <taxon>Bacteria</taxon>
        <taxon>Pseudomonadati</taxon>
        <taxon>Pseudomonadota</taxon>
        <taxon>Betaproteobacteria</taxon>
        <taxon>Burkholderiales</taxon>
        <taxon>Sphaerotilaceae</taxon>
        <taxon>Roseateles</taxon>
    </lineage>
</organism>
<evidence type="ECO:0000313" key="2">
    <source>
        <dbReference type="Proteomes" id="UP001495147"/>
    </source>
</evidence>
<dbReference type="Gene3D" id="1.25.40.10">
    <property type="entry name" value="Tetratricopeptide repeat domain"/>
    <property type="match status" value="2"/>
</dbReference>
<dbReference type="EMBL" id="JBDPZD010000001">
    <property type="protein sequence ID" value="MEO3690725.1"/>
    <property type="molecule type" value="Genomic_DNA"/>
</dbReference>
<gene>
    <name evidence="1" type="ORF">ABDJ85_04540</name>
</gene>
<dbReference type="Proteomes" id="UP001495147">
    <property type="component" value="Unassembled WGS sequence"/>
</dbReference>
<evidence type="ECO:0008006" key="3">
    <source>
        <dbReference type="Google" id="ProtNLM"/>
    </source>
</evidence>
<comment type="caution">
    <text evidence="1">The sequence shown here is derived from an EMBL/GenBank/DDBJ whole genome shotgun (WGS) entry which is preliminary data.</text>
</comment>
<dbReference type="RefSeq" id="WP_347703548.1">
    <property type="nucleotide sequence ID" value="NZ_JBDPZD010000001.1"/>
</dbReference>
<accession>A0ABV0FXT1</accession>
<keyword evidence="2" id="KW-1185">Reference proteome</keyword>
<dbReference type="InterPro" id="IPR019734">
    <property type="entry name" value="TPR_rpt"/>
</dbReference>
<protein>
    <recommendedName>
        <fullName evidence="3">MalT-like TPR region domain-containing protein</fullName>
    </recommendedName>
</protein>
<dbReference type="InterPro" id="IPR011990">
    <property type="entry name" value="TPR-like_helical_dom_sf"/>
</dbReference>
<evidence type="ECO:0000313" key="1">
    <source>
        <dbReference type="EMBL" id="MEO3690725.1"/>
    </source>
</evidence>